<protein>
    <submittedName>
        <fullName evidence="1">Uncharacterized protein</fullName>
    </submittedName>
</protein>
<proteinExistence type="predicted"/>
<gene>
    <name evidence="1" type="ORF">BV22DRAFT_1132729</name>
</gene>
<name>A0ACB8B5S2_9AGAM</name>
<evidence type="ECO:0000313" key="1">
    <source>
        <dbReference type="EMBL" id="KAH7920894.1"/>
    </source>
</evidence>
<comment type="caution">
    <text evidence="1">The sequence shown here is derived from an EMBL/GenBank/DDBJ whole genome shotgun (WGS) entry which is preliminary data.</text>
</comment>
<dbReference type="EMBL" id="MU266553">
    <property type="protein sequence ID" value="KAH7920894.1"/>
    <property type="molecule type" value="Genomic_DNA"/>
</dbReference>
<reference evidence="1" key="1">
    <citation type="journal article" date="2021" name="New Phytol.">
        <title>Evolutionary innovations through gain and loss of genes in the ectomycorrhizal Boletales.</title>
        <authorList>
            <person name="Wu G."/>
            <person name="Miyauchi S."/>
            <person name="Morin E."/>
            <person name="Kuo A."/>
            <person name="Drula E."/>
            <person name="Varga T."/>
            <person name="Kohler A."/>
            <person name="Feng B."/>
            <person name="Cao Y."/>
            <person name="Lipzen A."/>
            <person name="Daum C."/>
            <person name="Hundley H."/>
            <person name="Pangilinan J."/>
            <person name="Johnson J."/>
            <person name="Barry K."/>
            <person name="LaButti K."/>
            <person name="Ng V."/>
            <person name="Ahrendt S."/>
            <person name="Min B."/>
            <person name="Choi I.G."/>
            <person name="Park H."/>
            <person name="Plett J.M."/>
            <person name="Magnuson J."/>
            <person name="Spatafora J.W."/>
            <person name="Nagy L.G."/>
            <person name="Henrissat B."/>
            <person name="Grigoriev I.V."/>
            <person name="Yang Z.L."/>
            <person name="Xu J."/>
            <person name="Martin F.M."/>
        </authorList>
    </citation>
    <scope>NUCLEOTIDE SEQUENCE</scope>
    <source>
        <strain evidence="1">KUC20120723A-06</strain>
    </source>
</reference>
<dbReference type="Proteomes" id="UP000790709">
    <property type="component" value="Unassembled WGS sequence"/>
</dbReference>
<keyword evidence="2" id="KW-1185">Reference proteome</keyword>
<evidence type="ECO:0000313" key="2">
    <source>
        <dbReference type="Proteomes" id="UP000790709"/>
    </source>
</evidence>
<accession>A0ACB8B5S2</accession>
<organism evidence="1 2">
    <name type="scientific">Leucogyrophana mollusca</name>
    <dbReference type="NCBI Taxonomy" id="85980"/>
    <lineage>
        <taxon>Eukaryota</taxon>
        <taxon>Fungi</taxon>
        <taxon>Dikarya</taxon>
        <taxon>Basidiomycota</taxon>
        <taxon>Agaricomycotina</taxon>
        <taxon>Agaricomycetes</taxon>
        <taxon>Agaricomycetidae</taxon>
        <taxon>Boletales</taxon>
        <taxon>Boletales incertae sedis</taxon>
        <taxon>Leucogyrophana</taxon>
    </lineage>
</organism>
<sequence>MLHYKEFSAFVTVDGVELEQYRSEVFPEEAKVICWIASEVGKSFVVRWEDSVRSCPTSGRLKIDGESMGGKRTKSFGSQIDGVSSGSSLRPFVFSRLQTTDDDAYLELAPENIGEIVLKIWRIELHGKEKSEAKSTLPVKERKKNSRKKNPKITPRGEEAMTGTIQRVHEQSKKAGMHCVVLGEEVERLPRPSTGPLQRSSDLDSTPVATFVFKYRDRDLLKANGIIPTQIPRKRKAVVESDEEEDNTDRIIQAIGDAMGALQQLVALQGKKKIKKGNSVKKKIKNDPQRPKFVPSGEVIDLT</sequence>